<evidence type="ECO:0000313" key="3">
    <source>
        <dbReference type="Proteomes" id="UP001054837"/>
    </source>
</evidence>
<comment type="caution">
    <text evidence="2">The sequence shown here is derived from an EMBL/GenBank/DDBJ whole genome shotgun (WGS) entry which is preliminary data.</text>
</comment>
<keyword evidence="3" id="KW-1185">Reference proteome</keyword>
<dbReference type="AlphaFoldDB" id="A0AAV4QVG9"/>
<gene>
    <name evidence="2" type="ORF">CDAR_555511</name>
</gene>
<feature type="region of interest" description="Disordered" evidence="1">
    <location>
        <begin position="16"/>
        <end position="52"/>
    </location>
</feature>
<evidence type="ECO:0000256" key="1">
    <source>
        <dbReference type="SAM" id="MobiDB-lite"/>
    </source>
</evidence>
<organism evidence="2 3">
    <name type="scientific">Caerostris darwini</name>
    <dbReference type="NCBI Taxonomy" id="1538125"/>
    <lineage>
        <taxon>Eukaryota</taxon>
        <taxon>Metazoa</taxon>
        <taxon>Ecdysozoa</taxon>
        <taxon>Arthropoda</taxon>
        <taxon>Chelicerata</taxon>
        <taxon>Arachnida</taxon>
        <taxon>Araneae</taxon>
        <taxon>Araneomorphae</taxon>
        <taxon>Entelegynae</taxon>
        <taxon>Araneoidea</taxon>
        <taxon>Araneidae</taxon>
        <taxon>Caerostris</taxon>
    </lineage>
</organism>
<proteinExistence type="predicted"/>
<protein>
    <submittedName>
        <fullName evidence="2">Uncharacterized protein</fullName>
    </submittedName>
</protein>
<dbReference type="EMBL" id="BPLQ01005205">
    <property type="protein sequence ID" value="GIY13237.1"/>
    <property type="molecule type" value="Genomic_DNA"/>
</dbReference>
<name>A0AAV4QVG9_9ARAC</name>
<accession>A0AAV4QVG9</accession>
<dbReference type="Proteomes" id="UP001054837">
    <property type="component" value="Unassembled WGS sequence"/>
</dbReference>
<reference evidence="2 3" key="1">
    <citation type="submission" date="2021-06" db="EMBL/GenBank/DDBJ databases">
        <title>Caerostris darwini draft genome.</title>
        <authorList>
            <person name="Kono N."/>
            <person name="Arakawa K."/>
        </authorList>
    </citation>
    <scope>NUCLEOTIDE SEQUENCE [LARGE SCALE GENOMIC DNA]</scope>
</reference>
<sequence length="156" mass="18731">MKNSRILFISTNKVHKKSLSTTEDKNHHSTNVEPFEVHHEERKNPKNKEYNPFSTNEEQKIFLMPMRKRQKASQEHTSFYEKLRNPKKLENPIYFNQRGTQEVRFLPLTSKNHHSTNVEQFSVCHEEYKNPLNPMKNTISRFISTNEETRIIFLTR</sequence>
<evidence type="ECO:0000313" key="2">
    <source>
        <dbReference type="EMBL" id="GIY13237.1"/>
    </source>
</evidence>
<feature type="compositionally biased region" description="Basic and acidic residues" evidence="1">
    <location>
        <begin position="35"/>
        <end position="49"/>
    </location>
</feature>